<dbReference type="InterPro" id="IPR001356">
    <property type="entry name" value="HD"/>
</dbReference>
<evidence type="ECO:0000256" key="4">
    <source>
        <dbReference type="ARBA" id="ARBA00023242"/>
    </source>
</evidence>
<evidence type="ECO:0000259" key="7">
    <source>
        <dbReference type="PROSITE" id="PS50071"/>
    </source>
</evidence>
<reference evidence="8 9" key="1">
    <citation type="journal article" date="2016" name="Genome Biol. Evol.">
        <title>Gene Family Evolution Reflects Adaptation to Soil Environmental Stressors in the Genome of the Collembolan Orchesella cincta.</title>
        <authorList>
            <person name="Faddeeva-Vakhrusheva A."/>
            <person name="Derks M.F."/>
            <person name="Anvar S.Y."/>
            <person name="Agamennone V."/>
            <person name="Suring W."/>
            <person name="Smit S."/>
            <person name="van Straalen N.M."/>
            <person name="Roelofs D."/>
        </authorList>
    </citation>
    <scope>NUCLEOTIDE SEQUENCE [LARGE SCALE GENOMIC DNA]</scope>
    <source>
        <tissue evidence="8">Mixed pool</tissue>
    </source>
</reference>
<dbReference type="AlphaFoldDB" id="A0A1D2N794"/>
<proteinExistence type="predicted"/>
<dbReference type="InterPro" id="IPR020479">
    <property type="entry name" value="HD_metazoa"/>
</dbReference>
<accession>A0A1D2N794</accession>
<dbReference type="InterPro" id="IPR009057">
    <property type="entry name" value="Homeodomain-like_sf"/>
</dbReference>
<gene>
    <name evidence="8" type="ORF">Ocin01_05539</name>
</gene>
<feature type="domain" description="Homeobox" evidence="7">
    <location>
        <begin position="33"/>
        <end position="93"/>
    </location>
</feature>
<comment type="subcellular location">
    <subcellularLocation>
        <location evidence="1 5 6">Nucleus</location>
    </subcellularLocation>
</comment>
<dbReference type="GO" id="GO:0000981">
    <property type="term" value="F:DNA-binding transcription factor activity, RNA polymerase II-specific"/>
    <property type="evidence" value="ECO:0007669"/>
    <property type="project" value="InterPro"/>
</dbReference>
<dbReference type="GO" id="GO:0005634">
    <property type="term" value="C:nucleus"/>
    <property type="evidence" value="ECO:0007669"/>
    <property type="project" value="UniProtKB-SubCell"/>
</dbReference>
<name>A0A1D2N794_ORCCI</name>
<dbReference type="STRING" id="48709.A0A1D2N794"/>
<evidence type="ECO:0000313" key="9">
    <source>
        <dbReference type="Proteomes" id="UP000094527"/>
    </source>
</evidence>
<dbReference type="InterPro" id="IPR051000">
    <property type="entry name" value="Homeobox_DNA-bind_prot"/>
</dbReference>
<evidence type="ECO:0000256" key="1">
    <source>
        <dbReference type="ARBA" id="ARBA00004123"/>
    </source>
</evidence>
<evidence type="ECO:0000256" key="2">
    <source>
        <dbReference type="ARBA" id="ARBA00023125"/>
    </source>
</evidence>
<evidence type="ECO:0000313" key="8">
    <source>
        <dbReference type="EMBL" id="ODN01140.1"/>
    </source>
</evidence>
<keyword evidence="3 5" id="KW-0371">Homeobox</keyword>
<dbReference type="Proteomes" id="UP000094527">
    <property type="component" value="Unassembled WGS sequence"/>
</dbReference>
<evidence type="ECO:0000256" key="3">
    <source>
        <dbReference type="ARBA" id="ARBA00023155"/>
    </source>
</evidence>
<dbReference type="Pfam" id="PF00046">
    <property type="entry name" value="Homeodomain"/>
    <property type="match status" value="1"/>
</dbReference>
<keyword evidence="4 5" id="KW-0539">Nucleus</keyword>
<dbReference type="InterPro" id="IPR017970">
    <property type="entry name" value="Homeobox_CS"/>
</dbReference>
<dbReference type="EMBL" id="LJIJ01000169">
    <property type="protein sequence ID" value="ODN01140.1"/>
    <property type="molecule type" value="Genomic_DNA"/>
</dbReference>
<organism evidence="8 9">
    <name type="scientific">Orchesella cincta</name>
    <name type="common">Springtail</name>
    <name type="synonym">Podura cincta</name>
    <dbReference type="NCBI Taxonomy" id="48709"/>
    <lineage>
        <taxon>Eukaryota</taxon>
        <taxon>Metazoa</taxon>
        <taxon>Ecdysozoa</taxon>
        <taxon>Arthropoda</taxon>
        <taxon>Hexapoda</taxon>
        <taxon>Collembola</taxon>
        <taxon>Entomobryomorpha</taxon>
        <taxon>Entomobryoidea</taxon>
        <taxon>Orchesellidae</taxon>
        <taxon>Orchesellinae</taxon>
        <taxon>Orchesella</taxon>
    </lineage>
</organism>
<dbReference type="PRINTS" id="PR00024">
    <property type="entry name" value="HOMEOBOX"/>
</dbReference>
<dbReference type="InterPro" id="IPR000047">
    <property type="entry name" value="HTH_motif"/>
</dbReference>
<dbReference type="SMART" id="SM00389">
    <property type="entry name" value="HOX"/>
    <property type="match status" value="1"/>
</dbReference>
<dbReference type="OrthoDB" id="6159439at2759"/>
<dbReference type="Gene3D" id="1.10.10.60">
    <property type="entry name" value="Homeodomain-like"/>
    <property type="match status" value="1"/>
</dbReference>
<keyword evidence="2 5" id="KW-0238">DNA-binding</keyword>
<protein>
    <submittedName>
        <fullName evidence="8">Hematopoietically-expressed homeobox protein HHEX</fullName>
    </submittedName>
</protein>
<evidence type="ECO:0000256" key="6">
    <source>
        <dbReference type="RuleBase" id="RU000682"/>
    </source>
</evidence>
<dbReference type="PROSITE" id="PS50071">
    <property type="entry name" value="HOMEOBOX_2"/>
    <property type="match status" value="1"/>
</dbReference>
<dbReference type="GO" id="GO:0000978">
    <property type="term" value="F:RNA polymerase II cis-regulatory region sequence-specific DNA binding"/>
    <property type="evidence" value="ECO:0007669"/>
    <property type="project" value="TreeGrafter"/>
</dbReference>
<dbReference type="CDD" id="cd00086">
    <property type="entry name" value="homeodomain"/>
    <property type="match status" value="1"/>
</dbReference>
<evidence type="ECO:0000256" key="5">
    <source>
        <dbReference type="PROSITE-ProRule" id="PRU00108"/>
    </source>
</evidence>
<feature type="DNA-binding region" description="Homeobox" evidence="5">
    <location>
        <begin position="35"/>
        <end position="94"/>
    </location>
</feature>
<dbReference type="PANTHER" id="PTHR24324">
    <property type="entry name" value="HOMEOBOX PROTEIN HHEX"/>
    <property type="match status" value="1"/>
</dbReference>
<dbReference type="SUPFAM" id="SSF46689">
    <property type="entry name" value="Homeodomain-like"/>
    <property type="match status" value="1"/>
</dbReference>
<dbReference type="PRINTS" id="PR00031">
    <property type="entry name" value="HTHREPRESSR"/>
</dbReference>
<keyword evidence="9" id="KW-1185">Reference proteome</keyword>
<dbReference type="PANTHER" id="PTHR24324:SF5">
    <property type="entry name" value="HEMATOPOIETICALLY-EXPRESSED HOMEOBOX PROTEIN HHEX"/>
    <property type="match status" value="1"/>
</dbReference>
<dbReference type="GO" id="GO:0030154">
    <property type="term" value="P:cell differentiation"/>
    <property type="evidence" value="ECO:0007669"/>
    <property type="project" value="TreeGrafter"/>
</dbReference>
<sequence length="169" mass="19859">MKRIMLRYLSLHGTEDDVHSMYPLGRSLYPTTCKRKGGQIRFNNSQTAQLEKAFVQQKYLNANDRKKLAQSLGLTDRQVKTWFQNRRAKLRKCKGGVCTESEVSGSPLDSRATSPYENVRYDTPLDVKTLIRYVLCMRAHTRILELINEKLENMVYLTDEYHRSWLYEM</sequence>
<comment type="caution">
    <text evidence="8">The sequence shown here is derived from an EMBL/GenBank/DDBJ whole genome shotgun (WGS) entry which is preliminary data.</text>
</comment>
<dbReference type="PROSITE" id="PS00027">
    <property type="entry name" value="HOMEOBOX_1"/>
    <property type="match status" value="1"/>
</dbReference>